<sequence>MKNPKVISATNDGVLGTQTPIGAVRGQPPDGVGQVVDDLPLDGEVPSVVLGEEMRVNVNVSAGDIGFSPVVDMDHVERDDVMREASGVDRPSTGDGKGFGR</sequence>
<keyword evidence="3" id="KW-1185">Reference proteome</keyword>
<reference evidence="2 3" key="1">
    <citation type="journal article" date="2024" name="G3 (Bethesda)">
        <title>Genome assembly of Hibiscus sabdariffa L. provides insights into metabolisms of medicinal natural products.</title>
        <authorList>
            <person name="Kim T."/>
        </authorList>
    </citation>
    <scope>NUCLEOTIDE SEQUENCE [LARGE SCALE GENOMIC DNA]</scope>
    <source>
        <strain evidence="2">TK-2024</strain>
        <tissue evidence="2">Old leaves</tissue>
    </source>
</reference>
<gene>
    <name evidence="2" type="ORF">V6N12_019148</name>
</gene>
<evidence type="ECO:0000313" key="2">
    <source>
        <dbReference type="EMBL" id="KAK8503981.1"/>
    </source>
</evidence>
<dbReference type="EMBL" id="JBBPBM010000147">
    <property type="protein sequence ID" value="KAK8503981.1"/>
    <property type="molecule type" value="Genomic_DNA"/>
</dbReference>
<name>A0ABR2BAP4_9ROSI</name>
<accession>A0ABR2BAP4</accession>
<feature type="region of interest" description="Disordered" evidence="1">
    <location>
        <begin position="1"/>
        <end position="33"/>
    </location>
</feature>
<evidence type="ECO:0000256" key="1">
    <source>
        <dbReference type="SAM" id="MobiDB-lite"/>
    </source>
</evidence>
<comment type="caution">
    <text evidence="2">The sequence shown here is derived from an EMBL/GenBank/DDBJ whole genome shotgun (WGS) entry which is preliminary data.</text>
</comment>
<feature type="compositionally biased region" description="Polar residues" evidence="1">
    <location>
        <begin position="8"/>
        <end position="20"/>
    </location>
</feature>
<organism evidence="2 3">
    <name type="scientific">Hibiscus sabdariffa</name>
    <name type="common">roselle</name>
    <dbReference type="NCBI Taxonomy" id="183260"/>
    <lineage>
        <taxon>Eukaryota</taxon>
        <taxon>Viridiplantae</taxon>
        <taxon>Streptophyta</taxon>
        <taxon>Embryophyta</taxon>
        <taxon>Tracheophyta</taxon>
        <taxon>Spermatophyta</taxon>
        <taxon>Magnoliopsida</taxon>
        <taxon>eudicotyledons</taxon>
        <taxon>Gunneridae</taxon>
        <taxon>Pentapetalae</taxon>
        <taxon>rosids</taxon>
        <taxon>malvids</taxon>
        <taxon>Malvales</taxon>
        <taxon>Malvaceae</taxon>
        <taxon>Malvoideae</taxon>
        <taxon>Hibiscus</taxon>
    </lineage>
</organism>
<dbReference type="Proteomes" id="UP001472677">
    <property type="component" value="Unassembled WGS sequence"/>
</dbReference>
<feature type="region of interest" description="Disordered" evidence="1">
    <location>
        <begin position="80"/>
        <end position="101"/>
    </location>
</feature>
<evidence type="ECO:0000313" key="3">
    <source>
        <dbReference type="Proteomes" id="UP001472677"/>
    </source>
</evidence>
<protein>
    <submittedName>
        <fullName evidence="2">Uncharacterized protein</fullName>
    </submittedName>
</protein>
<proteinExistence type="predicted"/>